<feature type="binding site" evidence="10">
    <location>
        <position position="124"/>
    </location>
    <ligand>
        <name>Mn(2+)</name>
        <dbReference type="ChEBI" id="CHEBI:29035"/>
        <label>2</label>
    </ligand>
</feature>
<keyword evidence="4 12" id="KW-0056">Arginine metabolism</keyword>
<comment type="cofactor">
    <cofactor evidence="10 12">
        <name>Mn(2+)</name>
        <dbReference type="ChEBI" id="CHEBI:29035"/>
    </cofactor>
    <text evidence="10 12">Binds 2 manganese ions per subunit.</text>
</comment>
<dbReference type="PRINTS" id="PR00116">
    <property type="entry name" value="ARGINASE"/>
</dbReference>
<dbReference type="Proteomes" id="UP000014923">
    <property type="component" value="Unassembled WGS sequence"/>
</dbReference>
<dbReference type="GO" id="GO:0005737">
    <property type="term" value="C:cytoplasm"/>
    <property type="evidence" value="ECO:0007669"/>
    <property type="project" value="TreeGrafter"/>
</dbReference>
<evidence type="ECO:0000256" key="10">
    <source>
        <dbReference type="PIRSR" id="PIRSR036979-1"/>
    </source>
</evidence>
<evidence type="ECO:0000256" key="3">
    <source>
        <dbReference type="ARBA" id="ARBA00018123"/>
    </source>
</evidence>
<evidence type="ECO:0000256" key="1">
    <source>
        <dbReference type="ARBA" id="ARBA00005098"/>
    </source>
</evidence>
<comment type="similarity">
    <text evidence="11 12">Belongs to the arginase family.</text>
</comment>
<feature type="binding site" evidence="10">
    <location>
        <position position="226"/>
    </location>
    <ligand>
        <name>Mn(2+)</name>
        <dbReference type="ChEBI" id="CHEBI:29035"/>
        <label>1</label>
    </ligand>
</feature>
<evidence type="ECO:0000256" key="7">
    <source>
        <dbReference type="ARBA" id="ARBA00023211"/>
    </source>
</evidence>
<comment type="catalytic activity">
    <reaction evidence="8 12">
        <text>L-arginine + H2O = urea + L-ornithine</text>
        <dbReference type="Rhea" id="RHEA:20569"/>
        <dbReference type="ChEBI" id="CHEBI:15377"/>
        <dbReference type="ChEBI" id="CHEBI:16199"/>
        <dbReference type="ChEBI" id="CHEBI:32682"/>
        <dbReference type="ChEBI" id="CHEBI:46911"/>
        <dbReference type="EC" id="3.5.3.1"/>
    </reaction>
</comment>
<evidence type="ECO:0000256" key="6">
    <source>
        <dbReference type="ARBA" id="ARBA00022801"/>
    </source>
</evidence>
<evidence type="ECO:0000256" key="11">
    <source>
        <dbReference type="PROSITE-ProRule" id="PRU00742"/>
    </source>
</evidence>
<dbReference type="InterPro" id="IPR014033">
    <property type="entry name" value="Arginase"/>
</dbReference>
<dbReference type="OrthoDB" id="9788689at2"/>
<reference evidence="13" key="1">
    <citation type="submission" date="2013-03" db="EMBL/GenBank/DDBJ databases">
        <title>Draft genome sequence of the hydrogen-ethanol-producing anaerobic alkalithermophilic Caloramator celere.</title>
        <authorList>
            <person name="Ciranna A."/>
            <person name="Larjo A."/>
            <person name="Kivisto A."/>
            <person name="Santala V."/>
            <person name="Roos C."/>
            <person name="Karp M."/>
        </authorList>
    </citation>
    <scope>NUCLEOTIDE SEQUENCE [LARGE SCALE GENOMIC DNA]</scope>
    <source>
        <strain evidence="13">DSM 8682</strain>
    </source>
</reference>
<evidence type="ECO:0000256" key="9">
    <source>
        <dbReference type="NCBIfam" id="TIGR01229"/>
    </source>
</evidence>
<comment type="pathway">
    <text evidence="1">Nitrogen metabolism; urea cycle; L-ornithine and urea from L-arginine: step 1/1.</text>
</comment>
<dbReference type="NCBIfam" id="TIGR01229">
    <property type="entry name" value="rocF_arginase"/>
    <property type="match status" value="1"/>
</dbReference>
<keyword evidence="5 10" id="KW-0479">Metal-binding</keyword>
<comment type="caution">
    <text evidence="13">The sequence shown here is derived from an EMBL/GenBank/DDBJ whole genome shotgun (WGS) entry which is preliminary data.</text>
</comment>
<keyword evidence="7 10" id="KW-0464">Manganese</keyword>
<evidence type="ECO:0000313" key="14">
    <source>
        <dbReference type="Proteomes" id="UP000014923"/>
    </source>
</evidence>
<accession>R7RUD0</accession>
<keyword evidence="6 12" id="KW-0378">Hydrolase</keyword>
<feature type="binding site" evidence="10">
    <location>
        <position position="99"/>
    </location>
    <ligand>
        <name>Mn(2+)</name>
        <dbReference type="ChEBI" id="CHEBI:29035"/>
        <label>1</label>
    </ligand>
</feature>
<dbReference type="InterPro" id="IPR006035">
    <property type="entry name" value="Ureohydrolase"/>
</dbReference>
<evidence type="ECO:0000256" key="5">
    <source>
        <dbReference type="ARBA" id="ARBA00022723"/>
    </source>
</evidence>
<dbReference type="EC" id="3.5.3.1" evidence="2 9"/>
<feature type="binding site" evidence="10">
    <location>
        <position position="122"/>
    </location>
    <ligand>
        <name>Mn(2+)</name>
        <dbReference type="ChEBI" id="CHEBI:29035"/>
        <label>1</label>
    </ligand>
</feature>
<dbReference type="CDD" id="cd09989">
    <property type="entry name" value="Arginase"/>
    <property type="match status" value="1"/>
</dbReference>
<dbReference type="PIRSF" id="PIRSF036979">
    <property type="entry name" value="Arginase"/>
    <property type="match status" value="1"/>
</dbReference>
<dbReference type="Pfam" id="PF00491">
    <property type="entry name" value="Arginase"/>
    <property type="match status" value="1"/>
</dbReference>
<dbReference type="SUPFAM" id="SSF52768">
    <property type="entry name" value="Arginase/deacetylase"/>
    <property type="match status" value="1"/>
</dbReference>
<evidence type="ECO:0000256" key="12">
    <source>
        <dbReference type="RuleBase" id="RU361159"/>
    </source>
</evidence>
<feature type="binding site" evidence="10">
    <location>
        <position position="228"/>
    </location>
    <ligand>
        <name>Mn(2+)</name>
        <dbReference type="ChEBI" id="CHEBI:29035"/>
        <label>1</label>
    </ligand>
</feature>
<gene>
    <name evidence="13" type="ORF">TCEL_02124</name>
</gene>
<dbReference type="HOGENOM" id="CLU_039478_6_2_9"/>
<keyword evidence="14" id="KW-1185">Reference proteome</keyword>
<dbReference type="EMBL" id="CAVN010000111">
    <property type="protein sequence ID" value="CDF59056.1"/>
    <property type="molecule type" value="Genomic_DNA"/>
</dbReference>
<evidence type="ECO:0000256" key="8">
    <source>
        <dbReference type="ARBA" id="ARBA00047391"/>
    </source>
</evidence>
<evidence type="ECO:0000256" key="4">
    <source>
        <dbReference type="ARBA" id="ARBA00022503"/>
    </source>
</evidence>
<dbReference type="InterPro" id="IPR023696">
    <property type="entry name" value="Ureohydrolase_dom_sf"/>
</dbReference>
<dbReference type="AlphaFoldDB" id="R7RUD0"/>
<organism evidence="13 14">
    <name type="scientific">Thermobrachium celere DSM 8682</name>
    <dbReference type="NCBI Taxonomy" id="941824"/>
    <lineage>
        <taxon>Bacteria</taxon>
        <taxon>Bacillati</taxon>
        <taxon>Bacillota</taxon>
        <taxon>Clostridia</taxon>
        <taxon>Eubacteriales</taxon>
        <taxon>Clostridiaceae</taxon>
        <taxon>Thermobrachium</taxon>
    </lineage>
</organism>
<protein>
    <recommendedName>
        <fullName evidence="3 9">Arginase</fullName>
        <ecNumber evidence="2 9">3.5.3.1</ecNumber>
    </recommendedName>
</protein>
<feature type="binding site" evidence="10">
    <location>
        <position position="126"/>
    </location>
    <ligand>
        <name>Mn(2+)</name>
        <dbReference type="ChEBI" id="CHEBI:29035"/>
        <label>2</label>
    </ligand>
</feature>
<dbReference type="PANTHER" id="PTHR43782">
    <property type="entry name" value="ARGINASE"/>
    <property type="match status" value="1"/>
</dbReference>
<evidence type="ECO:0000256" key="2">
    <source>
        <dbReference type="ARBA" id="ARBA00012168"/>
    </source>
</evidence>
<dbReference type="RefSeq" id="WP_018664284.1">
    <property type="nucleotide sequence ID" value="NZ_HF952022.1"/>
</dbReference>
<sequence length="307" mass="33687">MKINLIGVPLHLGADKFGCNLAPKTYREANIVNLIESLGFEVFDCGDVNVLETDEKRKYEHHPNLKYLHEVVDANNKLAQKVYESISNGNFPLILGGDHSLGLGSIAGASKSIKNLGVVWIDAHGDINTDITSPTGNIHGMPLAASFGIGHEALVNVYENRVKIKEENVFHIAGRDLDEGEVELIKGSKGQFYTMDKVKKLGIKNVVKDMLNYFKNKVDAIHVSFDLDSIDSLFAPGTGTPVKDGLSVEDAKYILESLALSGMMCSLDIVELNPVLDKDNKTLDIAMYLIKNTLSKLKYGLENRLTA</sequence>
<name>R7RUD0_9CLOT</name>
<dbReference type="FunFam" id="3.40.800.10:FF:000012">
    <property type="entry name" value="Arginase"/>
    <property type="match status" value="1"/>
</dbReference>
<dbReference type="eggNOG" id="COG0010">
    <property type="taxonomic scope" value="Bacteria"/>
</dbReference>
<dbReference type="PROSITE" id="PS51409">
    <property type="entry name" value="ARGINASE_2"/>
    <property type="match status" value="1"/>
</dbReference>
<dbReference type="PANTHER" id="PTHR43782:SF3">
    <property type="entry name" value="ARGINASE"/>
    <property type="match status" value="1"/>
</dbReference>
<proteinExistence type="inferred from homology"/>
<evidence type="ECO:0000313" key="13">
    <source>
        <dbReference type="EMBL" id="CDF59056.1"/>
    </source>
</evidence>
<dbReference type="GO" id="GO:0006525">
    <property type="term" value="P:arginine metabolic process"/>
    <property type="evidence" value="ECO:0007669"/>
    <property type="project" value="UniProtKB-KW"/>
</dbReference>
<dbReference type="GO" id="GO:0030145">
    <property type="term" value="F:manganese ion binding"/>
    <property type="evidence" value="ECO:0007669"/>
    <property type="project" value="TreeGrafter"/>
</dbReference>
<dbReference type="GO" id="GO:0004053">
    <property type="term" value="F:arginase activity"/>
    <property type="evidence" value="ECO:0007669"/>
    <property type="project" value="UniProtKB-UniRule"/>
</dbReference>
<dbReference type="Gene3D" id="3.40.800.10">
    <property type="entry name" value="Ureohydrolase domain"/>
    <property type="match status" value="1"/>
</dbReference>